<dbReference type="FunFam" id="2.70.150.10:FF:000020">
    <property type="entry name" value="Copper-exporting P-type ATPase A"/>
    <property type="match status" value="1"/>
</dbReference>
<feature type="transmembrane region" description="Helical" evidence="24">
    <location>
        <begin position="447"/>
        <end position="470"/>
    </location>
</feature>
<dbReference type="InterPro" id="IPR008250">
    <property type="entry name" value="ATPase_P-typ_transduc_dom_A_sf"/>
</dbReference>
<evidence type="ECO:0000256" key="15">
    <source>
        <dbReference type="ARBA" id="ARBA00022989"/>
    </source>
</evidence>
<keyword evidence="14" id="KW-1278">Translocase</keyword>
<dbReference type="Gene3D" id="3.40.1110.10">
    <property type="entry name" value="Calcium-transporting ATPase, cytoplasmic domain N"/>
    <property type="match status" value="1"/>
</dbReference>
<dbReference type="InterPro" id="IPR023298">
    <property type="entry name" value="ATPase_P-typ_TM_dom_sf"/>
</dbReference>
<dbReference type="NCBIfam" id="TIGR01525">
    <property type="entry name" value="ATPase-IB_hvy"/>
    <property type="match status" value="1"/>
</dbReference>
<dbReference type="EC" id="7.2.2.8" evidence="3"/>
<keyword evidence="12 24" id="KW-0067">ATP-binding</keyword>
<evidence type="ECO:0000256" key="17">
    <source>
        <dbReference type="ARBA" id="ARBA00023065"/>
    </source>
</evidence>
<dbReference type="Pfam" id="PF00122">
    <property type="entry name" value="E1-E2_ATPase"/>
    <property type="match status" value="1"/>
</dbReference>
<dbReference type="GO" id="GO:0140581">
    <property type="term" value="F:P-type monovalent copper transporter activity"/>
    <property type="evidence" value="ECO:0007669"/>
    <property type="project" value="UniProtKB-EC"/>
</dbReference>
<dbReference type="PROSITE" id="PS00154">
    <property type="entry name" value="ATPASE_E1_E2"/>
    <property type="match status" value="1"/>
</dbReference>
<dbReference type="GO" id="GO:0005886">
    <property type="term" value="C:plasma membrane"/>
    <property type="evidence" value="ECO:0007669"/>
    <property type="project" value="UniProtKB-SubCell"/>
</dbReference>
<evidence type="ECO:0000256" key="11">
    <source>
        <dbReference type="ARBA" id="ARBA00022796"/>
    </source>
</evidence>
<keyword evidence="16" id="KW-0186">Copper</keyword>
<keyword evidence="18 24" id="KW-0472">Membrane</keyword>
<dbReference type="SFLD" id="SFLDG00002">
    <property type="entry name" value="C1.7:_P-type_atpase_like"/>
    <property type="match status" value="1"/>
</dbReference>
<feature type="transmembrane region" description="Helical" evidence="24">
    <location>
        <begin position="239"/>
        <end position="261"/>
    </location>
</feature>
<sequence length="828" mass="88847">MENKTYSIEGMTCASCASTVEKTASKLAGVSEASINLASEKLSIKVESGIFDPKELERQIDAAGYKVVMPQYVTKIFEVSGMSCASCSATVEKTASQLKGMEKASVNLASEKLSVTYNPLELSIRELMDAVSNSGYSLVPQEEEQVTAAEPAEQKKTSKEEMYKKRTILSALFTIPLLIISMGPMVGLQLPAIIDHVKNPGNHALLQLALTIPVVWSGKPYFEQGFKTLFKGHPNMNSLIALGTTAAFVYSLAVTFVTLFVNADATMLLYYETSAVILAFHTLGKYLEERSKGRMSEAIQKLMNLAPKKARVVHDGQEEEIPIEKVSPGDVIRVRPGEKMPVDGILVKGHTAVDESMLTGESMPVSKEMGDAIIGASMNKNGSIDYRATKVGKDTTLSQIIKLVEDAQGSKAPIAKLADIITGYFVPIVIGLSVISSIIWLVAGQSFIFALTILISVLVIACPCALGLATPTAIMVGTGKGAEYGVLIKSGDALETIHDIDTIIFDKTGTLTEGKPSVTDIVLREECLFDEQALIQLAASAEKGSEHPLGEAIVTQAETDGLRLTELSRFEAIPGQGLLAQVDGHTLYFGNKKLMTEQRFAIDGLEEKANHLADQGKTPMYLAVDGIIEGVIAVADTLKENSIKTIEALHNQGIEIAMITGDNTRTANAIAREINIDYVLSDVLPQDKAYEVKKLQDGHKKVVMVGDGINDAPALAQADVGMAIGSGTDIAVESADVVLMRSDIKEVLTAIELSKDTLKNIKQNLFWAFAYNVVGIPVAMGALYLFGGPLLNPAFAAAAMSFSSVSVLLNALRLKNFEPTLAETVSKK</sequence>
<dbReference type="NCBIfam" id="TIGR00003">
    <property type="entry name" value="copper ion binding protein"/>
    <property type="match status" value="1"/>
</dbReference>
<dbReference type="CDD" id="cd00371">
    <property type="entry name" value="HMA"/>
    <property type="match status" value="2"/>
</dbReference>
<dbReference type="GO" id="GO:0016887">
    <property type="term" value="F:ATP hydrolysis activity"/>
    <property type="evidence" value="ECO:0007669"/>
    <property type="project" value="InterPro"/>
</dbReference>
<comment type="similarity">
    <text evidence="2 24">Belongs to the cation transport ATPase (P-type) (TC 3.A.3) family. Type IB subfamily.</text>
</comment>
<dbReference type="SUPFAM" id="SSF81665">
    <property type="entry name" value="Calcium ATPase, transmembrane domain M"/>
    <property type="match status" value="1"/>
</dbReference>
<dbReference type="SUPFAM" id="SSF55008">
    <property type="entry name" value="HMA, heavy metal-associated domain"/>
    <property type="match status" value="2"/>
</dbReference>
<evidence type="ECO:0000256" key="16">
    <source>
        <dbReference type="ARBA" id="ARBA00023008"/>
    </source>
</evidence>
<dbReference type="Pfam" id="PF00403">
    <property type="entry name" value="HMA"/>
    <property type="match status" value="2"/>
</dbReference>
<dbReference type="InterPro" id="IPR023299">
    <property type="entry name" value="ATPase_P-typ_cyto_dom_N"/>
</dbReference>
<evidence type="ECO:0000256" key="9">
    <source>
        <dbReference type="ARBA" id="ARBA00022737"/>
    </source>
</evidence>
<dbReference type="Gene3D" id="3.40.50.1000">
    <property type="entry name" value="HAD superfamily/HAD-like"/>
    <property type="match status" value="1"/>
</dbReference>
<keyword evidence="10 24" id="KW-0547">Nucleotide-binding</keyword>
<dbReference type="STRING" id="1130080.SAMN04488113_12027"/>
<evidence type="ECO:0000256" key="8">
    <source>
        <dbReference type="ARBA" id="ARBA00022723"/>
    </source>
</evidence>
<dbReference type="InterPro" id="IPR036412">
    <property type="entry name" value="HAD-like_sf"/>
</dbReference>
<feature type="transmembrane region" description="Helical" evidence="24">
    <location>
        <begin position="421"/>
        <end position="441"/>
    </location>
</feature>
<keyword evidence="15 24" id="KW-1133">Transmembrane helix</keyword>
<dbReference type="NCBIfam" id="TIGR01511">
    <property type="entry name" value="ATPase-IB1_Cu"/>
    <property type="match status" value="1"/>
</dbReference>
<evidence type="ECO:0000256" key="12">
    <source>
        <dbReference type="ARBA" id="ARBA00022840"/>
    </source>
</evidence>
<dbReference type="InterPro" id="IPR036163">
    <property type="entry name" value="HMA_dom_sf"/>
</dbReference>
<dbReference type="SFLD" id="SFLDS00003">
    <property type="entry name" value="Haloacid_Dehalogenase"/>
    <property type="match status" value="1"/>
</dbReference>
<organism evidence="26 27">
    <name type="scientific">Alkalibacterium gilvum</name>
    <dbReference type="NCBI Taxonomy" id="1130080"/>
    <lineage>
        <taxon>Bacteria</taxon>
        <taxon>Bacillati</taxon>
        <taxon>Bacillota</taxon>
        <taxon>Bacilli</taxon>
        <taxon>Lactobacillales</taxon>
        <taxon>Carnobacteriaceae</taxon>
        <taxon>Alkalibacterium</taxon>
    </lineage>
</organism>
<dbReference type="FunFam" id="3.30.70.100:FF:000001">
    <property type="entry name" value="ATPase copper transporting beta"/>
    <property type="match status" value="2"/>
</dbReference>
<evidence type="ECO:0000256" key="20">
    <source>
        <dbReference type="ARBA" id="ARBA00033239"/>
    </source>
</evidence>
<dbReference type="InterPro" id="IPR006121">
    <property type="entry name" value="HMA_dom"/>
</dbReference>
<proteinExistence type="inferred from homology"/>
<evidence type="ECO:0000256" key="2">
    <source>
        <dbReference type="ARBA" id="ARBA00006024"/>
    </source>
</evidence>
<comment type="subcellular location">
    <subcellularLocation>
        <location evidence="1">Cell membrane</location>
        <topology evidence="1">Multi-pass membrane protein</topology>
    </subcellularLocation>
</comment>
<dbReference type="RefSeq" id="WP_091634815.1">
    <property type="nucleotide sequence ID" value="NZ_FNYW01000020.1"/>
</dbReference>
<dbReference type="PANTHER" id="PTHR43520:SF8">
    <property type="entry name" value="P-TYPE CU(+) TRANSPORTER"/>
    <property type="match status" value="1"/>
</dbReference>
<feature type="domain" description="HMA" evidence="25">
    <location>
        <begin position="73"/>
        <end position="139"/>
    </location>
</feature>
<dbReference type="PANTHER" id="PTHR43520">
    <property type="entry name" value="ATP7, ISOFORM B"/>
    <property type="match status" value="1"/>
</dbReference>
<feature type="domain" description="HMA" evidence="25">
    <location>
        <begin position="2"/>
        <end position="68"/>
    </location>
</feature>
<evidence type="ECO:0000256" key="24">
    <source>
        <dbReference type="RuleBase" id="RU362081"/>
    </source>
</evidence>
<keyword evidence="11" id="KW-0187">Copper transport</keyword>
<dbReference type="InterPro" id="IPR006122">
    <property type="entry name" value="HMA_Cu_ion-bd"/>
</dbReference>
<dbReference type="PRINTS" id="PR00119">
    <property type="entry name" value="CATATPASE"/>
</dbReference>
<keyword evidence="17" id="KW-0406">Ion transport</keyword>
<evidence type="ECO:0000256" key="3">
    <source>
        <dbReference type="ARBA" id="ARBA00012517"/>
    </source>
</evidence>
<dbReference type="NCBIfam" id="TIGR01494">
    <property type="entry name" value="ATPase_P-type"/>
    <property type="match status" value="1"/>
</dbReference>
<dbReference type="OrthoDB" id="9813266at2"/>
<dbReference type="AlphaFoldDB" id="A0A1H6TNZ2"/>
<dbReference type="GO" id="GO:0005507">
    <property type="term" value="F:copper ion binding"/>
    <property type="evidence" value="ECO:0007669"/>
    <property type="project" value="InterPro"/>
</dbReference>
<evidence type="ECO:0000256" key="4">
    <source>
        <dbReference type="ARBA" id="ARBA00015102"/>
    </source>
</evidence>
<dbReference type="SUPFAM" id="SSF81653">
    <property type="entry name" value="Calcium ATPase, transduction domain A"/>
    <property type="match status" value="1"/>
</dbReference>
<dbReference type="SFLD" id="SFLDF00027">
    <property type="entry name" value="p-type_atpase"/>
    <property type="match status" value="1"/>
</dbReference>
<dbReference type="Gene3D" id="3.30.70.100">
    <property type="match status" value="2"/>
</dbReference>
<evidence type="ECO:0000256" key="23">
    <source>
        <dbReference type="ARBA" id="ARBA00069640"/>
    </source>
</evidence>
<evidence type="ECO:0000256" key="1">
    <source>
        <dbReference type="ARBA" id="ARBA00004651"/>
    </source>
</evidence>
<comment type="function">
    <text evidence="21">Involved in copper transport.</text>
</comment>
<evidence type="ECO:0000256" key="7">
    <source>
        <dbReference type="ARBA" id="ARBA00022692"/>
    </source>
</evidence>
<feature type="transmembrane region" description="Helical" evidence="24">
    <location>
        <begin position="793"/>
        <end position="812"/>
    </location>
</feature>
<dbReference type="EMBL" id="FNYW01000020">
    <property type="protein sequence ID" value="SEI78917.1"/>
    <property type="molecule type" value="Genomic_DNA"/>
</dbReference>
<evidence type="ECO:0000256" key="14">
    <source>
        <dbReference type="ARBA" id="ARBA00022967"/>
    </source>
</evidence>
<feature type="transmembrane region" description="Helical" evidence="24">
    <location>
        <begin position="765"/>
        <end position="787"/>
    </location>
</feature>
<dbReference type="InterPro" id="IPR027256">
    <property type="entry name" value="P-typ_ATPase_IB"/>
</dbReference>
<keyword evidence="13" id="KW-0460">Magnesium</keyword>
<dbReference type="InterPro" id="IPR023214">
    <property type="entry name" value="HAD_sf"/>
</dbReference>
<keyword evidence="9" id="KW-0677">Repeat</keyword>
<evidence type="ECO:0000256" key="22">
    <source>
        <dbReference type="ARBA" id="ARBA00049289"/>
    </source>
</evidence>
<feature type="transmembrane region" description="Helical" evidence="24">
    <location>
        <begin position="168"/>
        <end position="194"/>
    </location>
</feature>
<keyword evidence="6 24" id="KW-1003">Cell membrane</keyword>
<dbReference type="CDD" id="cd02094">
    <property type="entry name" value="P-type_ATPase_Cu-like"/>
    <property type="match status" value="1"/>
</dbReference>
<dbReference type="Pfam" id="PF00702">
    <property type="entry name" value="Hydrolase"/>
    <property type="match status" value="1"/>
</dbReference>
<dbReference type="InterPro" id="IPR001757">
    <property type="entry name" value="P_typ_ATPase"/>
</dbReference>
<dbReference type="InterPro" id="IPR044492">
    <property type="entry name" value="P_typ_ATPase_HD_dom"/>
</dbReference>
<keyword evidence="8 24" id="KW-0479">Metal-binding</keyword>
<evidence type="ECO:0000256" key="5">
    <source>
        <dbReference type="ARBA" id="ARBA00022448"/>
    </source>
</evidence>
<keyword evidence="7 24" id="KW-0812">Transmembrane</keyword>
<dbReference type="PROSITE" id="PS50846">
    <property type="entry name" value="HMA_2"/>
    <property type="match status" value="2"/>
</dbReference>
<evidence type="ECO:0000256" key="10">
    <source>
        <dbReference type="ARBA" id="ARBA00022741"/>
    </source>
</evidence>
<evidence type="ECO:0000256" key="19">
    <source>
        <dbReference type="ARBA" id="ARBA00029719"/>
    </source>
</evidence>
<gene>
    <name evidence="26" type="ORF">SAMN04488113_12027</name>
</gene>
<keyword evidence="5" id="KW-0813">Transport</keyword>
<dbReference type="GO" id="GO:0043682">
    <property type="term" value="F:P-type divalent copper transporter activity"/>
    <property type="evidence" value="ECO:0007669"/>
    <property type="project" value="TreeGrafter"/>
</dbReference>
<dbReference type="GO" id="GO:0055070">
    <property type="term" value="P:copper ion homeostasis"/>
    <property type="evidence" value="ECO:0007669"/>
    <property type="project" value="TreeGrafter"/>
</dbReference>
<dbReference type="GO" id="GO:0005524">
    <property type="term" value="F:ATP binding"/>
    <property type="evidence" value="ECO:0007669"/>
    <property type="project" value="UniProtKB-UniRule"/>
</dbReference>
<protein>
    <recommendedName>
        <fullName evidence="4">Copper-exporting P-type ATPase</fullName>
        <ecNumber evidence="3">7.2.2.8</ecNumber>
    </recommendedName>
    <alternativeName>
        <fullName evidence="19">Copper-exporting P-type ATPase A</fullName>
    </alternativeName>
    <alternativeName>
        <fullName evidence="20">Cu(+)-exporting ATPase</fullName>
    </alternativeName>
    <alternativeName>
        <fullName evidence="23">Probable copper-transporting ATPase SynA</fullName>
    </alternativeName>
</protein>
<comment type="catalytic activity">
    <reaction evidence="22">
        <text>Cu(+)(in) + ATP + H2O = Cu(+)(out) + ADP + phosphate + H(+)</text>
        <dbReference type="Rhea" id="RHEA:25792"/>
        <dbReference type="ChEBI" id="CHEBI:15377"/>
        <dbReference type="ChEBI" id="CHEBI:15378"/>
        <dbReference type="ChEBI" id="CHEBI:30616"/>
        <dbReference type="ChEBI" id="CHEBI:43474"/>
        <dbReference type="ChEBI" id="CHEBI:49552"/>
        <dbReference type="ChEBI" id="CHEBI:456216"/>
        <dbReference type="EC" id="7.2.2.8"/>
    </reaction>
</comment>
<dbReference type="InterPro" id="IPR059000">
    <property type="entry name" value="ATPase_P-type_domA"/>
</dbReference>
<dbReference type="InterPro" id="IPR018303">
    <property type="entry name" value="ATPase_P-typ_P_site"/>
</dbReference>
<dbReference type="SUPFAM" id="SSF56784">
    <property type="entry name" value="HAD-like"/>
    <property type="match status" value="1"/>
</dbReference>
<name>A0A1H6TNZ2_9LACT</name>
<evidence type="ECO:0000313" key="27">
    <source>
        <dbReference type="Proteomes" id="UP000198564"/>
    </source>
</evidence>
<evidence type="ECO:0000256" key="21">
    <source>
        <dbReference type="ARBA" id="ARBA00037427"/>
    </source>
</evidence>
<dbReference type="PRINTS" id="PR00943">
    <property type="entry name" value="CUATPASE"/>
</dbReference>
<dbReference type="Gene3D" id="2.70.150.10">
    <property type="entry name" value="Calcium-transporting ATPase, cytoplasmic transduction domain A"/>
    <property type="match status" value="1"/>
</dbReference>
<keyword evidence="27" id="KW-1185">Reference proteome</keyword>
<evidence type="ECO:0000256" key="18">
    <source>
        <dbReference type="ARBA" id="ARBA00023136"/>
    </source>
</evidence>
<evidence type="ECO:0000256" key="6">
    <source>
        <dbReference type="ARBA" id="ARBA00022475"/>
    </source>
</evidence>
<evidence type="ECO:0000259" key="25">
    <source>
        <dbReference type="PROSITE" id="PS50846"/>
    </source>
</evidence>
<dbReference type="Proteomes" id="UP000198564">
    <property type="component" value="Unassembled WGS sequence"/>
</dbReference>
<reference evidence="27" key="1">
    <citation type="submission" date="2016-10" db="EMBL/GenBank/DDBJ databases">
        <authorList>
            <person name="Varghese N."/>
            <person name="Submissions S."/>
        </authorList>
    </citation>
    <scope>NUCLEOTIDE SEQUENCE [LARGE SCALE GENOMIC DNA]</scope>
    <source>
        <strain evidence="27">DSM 25751</strain>
    </source>
</reference>
<evidence type="ECO:0000313" key="26">
    <source>
        <dbReference type="EMBL" id="SEI78917.1"/>
    </source>
</evidence>
<evidence type="ECO:0000256" key="13">
    <source>
        <dbReference type="ARBA" id="ARBA00022842"/>
    </source>
</evidence>
<accession>A0A1H6TNZ2</accession>